<accession>R7QSU6</accession>
<keyword evidence="2" id="KW-1185">Reference proteome</keyword>
<protein>
    <submittedName>
        <fullName evidence="1">Uncharacterized protein</fullName>
    </submittedName>
</protein>
<proteinExistence type="predicted"/>
<dbReference type="Gramene" id="CDF41214">
    <property type="protein sequence ID" value="CDF41214"/>
    <property type="gene ID" value="CHC_T00007748001"/>
</dbReference>
<dbReference type="KEGG" id="ccp:CHC_T00007748001"/>
<dbReference type="RefSeq" id="XP_005711508.1">
    <property type="nucleotide sequence ID" value="XM_005711451.1"/>
</dbReference>
<sequence length="73" mass="8472">MVFVPISLRTKKGNCTVQTTINTFFKQSTDILRDAGHRDTVMIRSPDVNNLRKWIRITSTERIHIERVHCSTS</sequence>
<reference evidence="2" key="1">
    <citation type="journal article" date="2013" name="Proc. Natl. Acad. Sci. U.S.A.">
        <title>Genome structure and metabolic features in the red seaweed Chondrus crispus shed light on evolution of the Archaeplastida.</title>
        <authorList>
            <person name="Collen J."/>
            <person name="Porcel B."/>
            <person name="Carre W."/>
            <person name="Ball S.G."/>
            <person name="Chaparro C."/>
            <person name="Tonon T."/>
            <person name="Barbeyron T."/>
            <person name="Michel G."/>
            <person name="Noel B."/>
            <person name="Valentin K."/>
            <person name="Elias M."/>
            <person name="Artiguenave F."/>
            <person name="Arun A."/>
            <person name="Aury J.M."/>
            <person name="Barbosa-Neto J.F."/>
            <person name="Bothwell J.H."/>
            <person name="Bouget F.Y."/>
            <person name="Brillet L."/>
            <person name="Cabello-Hurtado F."/>
            <person name="Capella-Gutierrez S."/>
            <person name="Charrier B."/>
            <person name="Cladiere L."/>
            <person name="Cock J.M."/>
            <person name="Coelho S.M."/>
            <person name="Colleoni C."/>
            <person name="Czjzek M."/>
            <person name="Da Silva C."/>
            <person name="Delage L."/>
            <person name="Denoeud F."/>
            <person name="Deschamps P."/>
            <person name="Dittami S.M."/>
            <person name="Gabaldon T."/>
            <person name="Gachon C.M."/>
            <person name="Groisillier A."/>
            <person name="Herve C."/>
            <person name="Jabbari K."/>
            <person name="Katinka M."/>
            <person name="Kloareg B."/>
            <person name="Kowalczyk N."/>
            <person name="Labadie K."/>
            <person name="Leblanc C."/>
            <person name="Lopez P.J."/>
            <person name="McLachlan D.H."/>
            <person name="Meslet-Cladiere L."/>
            <person name="Moustafa A."/>
            <person name="Nehr Z."/>
            <person name="Nyvall Collen P."/>
            <person name="Panaud O."/>
            <person name="Partensky F."/>
            <person name="Poulain J."/>
            <person name="Rensing S.A."/>
            <person name="Rousvoal S."/>
            <person name="Samson G."/>
            <person name="Symeonidi A."/>
            <person name="Weissenbach J."/>
            <person name="Zambounis A."/>
            <person name="Wincker P."/>
            <person name="Boyen C."/>
        </authorList>
    </citation>
    <scope>NUCLEOTIDE SEQUENCE [LARGE SCALE GENOMIC DNA]</scope>
    <source>
        <strain evidence="2">cv. Stackhouse</strain>
    </source>
</reference>
<evidence type="ECO:0000313" key="2">
    <source>
        <dbReference type="Proteomes" id="UP000012073"/>
    </source>
</evidence>
<dbReference type="AlphaFoldDB" id="R7QSU6"/>
<evidence type="ECO:0000313" key="1">
    <source>
        <dbReference type="EMBL" id="CDF41214.1"/>
    </source>
</evidence>
<dbReference type="EMBL" id="HG002328">
    <property type="protein sequence ID" value="CDF41214.1"/>
    <property type="molecule type" value="Genomic_DNA"/>
</dbReference>
<gene>
    <name evidence="1" type="ORF">CHC_T00007748001</name>
</gene>
<organism evidence="1 2">
    <name type="scientific">Chondrus crispus</name>
    <name type="common">Carrageen Irish moss</name>
    <name type="synonym">Polymorpha crispa</name>
    <dbReference type="NCBI Taxonomy" id="2769"/>
    <lineage>
        <taxon>Eukaryota</taxon>
        <taxon>Rhodophyta</taxon>
        <taxon>Florideophyceae</taxon>
        <taxon>Rhodymeniophycidae</taxon>
        <taxon>Gigartinales</taxon>
        <taxon>Gigartinaceae</taxon>
        <taxon>Chondrus</taxon>
    </lineage>
</organism>
<dbReference type="Proteomes" id="UP000012073">
    <property type="component" value="Unassembled WGS sequence"/>
</dbReference>
<name>R7QSU6_CHOCR</name>
<dbReference type="GeneID" id="17319225"/>